<keyword evidence="1" id="KW-0805">Transcription regulation</keyword>
<name>A0A542DSQ4_9ACTN</name>
<feature type="compositionally biased region" description="Basic and acidic residues" evidence="4">
    <location>
        <begin position="25"/>
        <end position="34"/>
    </location>
</feature>
<dbReference type="InterPro" id="IPR059106">
    <property type="entry name" value="WHD_MalT"/>
</dbReference>
<feature type="domain" description="HTH luxR-type" evidence="5">
    <location>
        <begin position="836"/>
        <end position="901"/>
    </location>
</feature>
<gene>
    <name evidence="6" type="ORF">FB475_5785</name>
</gene>
<keyword evidence="3" id="KW-0804">Transcription</keyword>
<dbReference type="PROSITE" id="PS50043">
    <property type="entry name" value="HTH_LUXR_2"/>
    <property type="match status" value="1"/>
</dbReference>
<dbReference type="Pfam" id="PF00196">
    <property type="entry name" value="GerE"/>
    <property type="match status" value="1"/>
</dbReference>
<dbReference type="SUPFAM" id="SSF46894">
    <property type="entry name" value="C-terminal effector domain of the bipartite response regulators"/>
    <property type="match status" value="1"/>
</dbReference>
<dbReference type="InterPro" id="IPR036388">
    <property type="entry name" value="WH-like_DNA-bd_sf"/>
</dbReference>
<dbReference type="InterPro" id="IPR000792">
    <property type="entry name" value="Tscrpt_reg_LuxR_C"/>
</dbReference>
<accession>A0A542DSQ4</accession>
<dbReference type="PRINTS" id="PR00038">
    <property type="entry name" value="HTHLUXR"/>
</dbReference>
<reference evidence="6 7" key="1">
    <citation type="submission" date="2019-06" db="EMBL/GenBank/DDBJ databases">
        <title>Sequencing the genomes of 1000 actinobacteria strains.</title>
        <authorList>
            <person name="Klenk H.-P."/>
        </authorList>
    </citation>
    <scope>NUCLEOTIDE SEQUENCE [LARGE SCALE GENOMIC DNA]</scope>
    <source>
        <strain evidence="6 7">DSM 17305</strain>
    </source>
</reference>
<dbReference type="Pfam" id="PF25873">
    <property type="entry name" value="WHD_MalT"/>
    <property type="match status" value="1"/>
</dbReference>
<dbReference type="CDD" id="cd06170">
    <property type="entry name" value="LuxR_C_like"/>
    <property type="match status" value="1"/>
</dbReference>
<dbReference type="GO" id="GO:0003677">
    <property type="term" value="F:DNA binding"/>
    <property type="evidence" value="ECO:0007669"/>
    <property type="project" value="UniProtKB-KW"/>
</dbReference>
<dbReference type="SUPFAM" id="SSF52540">
    <property type="entry name" value="P-loop containing nucleoside triphosphate hydrolases"/>
    <property type="match status" value="1"/>
</dbReference>
<comment type="caution">
    <text evidence="6">The sequence shown here is derived from an EMBL/GenBank/DDBJ whole genome shotgun (WGS) entry which is preliminary data.</text>
</comment>
<dbReference type="EMBL" id="VFMM01000003">
    <property type="protein sequence ID" value="TQJ06132.1"/>
    <property type="molecule type" value="Genomic_DNA"/>
</dbReference>
<evidence type="ECO:0000256" key="3">
    <source>
        <dbReference type="ARBA" id="ARBA00023163"/>
    </source>
</evidence>
<dbReference type="PROSITE" id="PS00622">
    <property type="entry name" value="HTH_LUXR_1"/>
    <property type="match status" value="1"/>
</dbReference>
<dbReference type="SUPFAM" id="SSF48452">
    <property type="entry name" value="TPR-like"/>
    <property type="match status" value="1"/>
</dbReference>
<evidence type="ECO:0000256" key="1">
    <source>
        <dbReference type="ARBA" id="ARBA00023015"/>
    </source>
</evidence>
<dbReference type="Proteomes" id="UP000316298">
    <property type="component" value="Unassembled WGS sequence"/>
</dbReference>
<evidence type="ECO:0000256" key="2">
    <source>
        <dbReference type="ARBA" id="ARBA00023125"/>
    </source>
</evidence>
<keyword evidence="7" id="KW-1185">Reference proteome</keyword>
<evidence type="ECO:0000313" key="6">
    <source>
        <dbReference type="EMBL" id="TQJ06132.1"/>
    </source>
</evidence>
<protein>
    <submittedName>
        <fullName evidence="6">ATP/maltotriose-dependent transcriptional regulator MalT</fullName>
    </submittedName>
</protein>
<evidence type="ECO:0000259" key="5">
    <source>
        <dbReference type="PROSITE" id="PS50043"/>
    </source>
</evidence>
<dbReference type="Gene3D" id="1.10.10.10">
    <property type="entry name" value="Winged helix-like DNA-binding domain superfamily/Winged helix DNA-binding domain"/>
    <property type="match status" value="1"/>
</dbReference>
<keyword evidence="2" id="KW-0238">DNA-binding</keyword>
<evidence type="ECO:0000313" key="7">
    <source>
        <dbReference type="Proteomes" id="UP000316298"/>
    </source>
</evidence>
<evidence type="ECO:0000256" key="4">
    <source>
        <dbReference type="SAM" id="MobiDB-lite"/>
    </source>
</evidence>
<dbReference type="GO" id="GO:0006355">
    <property type="term" value="P:regulation of DNA-templated transcription"/>
    <property type="evidence" value="ECO:0007669"/>
    <property type="project" value="InterPro"/>
</dbReference>
<proteinExistence type="predicted"/>
<organism evidence="6 7">
    <name type="scientific">Kribbella jejuensis</name>
    <dbReference type="NCBI Taxonomy" id="236068"/>
    <lineage>
        <taxon>Bacteria</taxon>
        <taxon>Bacillati</taxon>
        <taxon>Actinomycetota</taxon>
        <taxon>Actinomycetes</taxon>
        <taxon>Propionibacteriales</taxon>
        <taxon>Kribbellaceae</taxon>
        <taxon>Kribbella</taxon>
    </lineage>
</organism>
<sequence>MNRLVSNFGKNHVHPGEGGARVAGRRLDPTHEATRQPAEGRTPRPPLTLVTRERLHDALDLGVQSPLTMVVAPAGTGKTVLLSDWVTRRRRSGQSVLWVPGQSPGDLHEHLDRATGGQAEPDPVVIDDAHLLPPAAVGELCRVLQESPQSVRLLLAARYDLPIPVSELEIRGLALTLRSRDLRFTDDEATRLVRAHAERATPDDIALVQEKAAGWAAALVLAARTLQASGDVVWPLANQRPVLDLLLGETLNTLDERVRTMLLRTFGAVSLTGQLAAVLSGDADAGAMLDDLAGSGLLVTAYTDDSANSLSYRYHPLLVELLRRRFATSPEGHQLIVTAQHRAALYYQSRGDTAAALRSALEADDAELVERLLLDHGPALLAAGESALVEAAFDGLPAGYVEEHPHLFGVRGLLRRVAGDVAGAVLDAAAAAESVTEAAASRPDNQVPAADAALLRLWESRYGWHDVHAAIGRARSVLAQAPAGDGSPRAVLGPERLAWLLIELGAAEIWADQQDEALGHLDEALVTARMAGHDQLIAGVLAHRAVVQHVRGQVQNSAQSAQAALDVAGEDGLPEEYAVRAQVVLGFAALSELDLEAAWRYHEGSAEAEAAGSDTVVAGLRAVLRTVLLVEQGRLSEALTELTSDPVAAGPLPSYLSRDLTLLRSWVAVLLGDQQSLDHQVSVLERSGQAAEAELVRAMTAVMHGDAGAALKLIEAGLDQPDAYPPLASAAASFRTILLGRTGDDSAADAALVDTLNRVTPQRMLAVLTTAGGEPAFLDQLRRHVAGPNPHPFAGVVLEKLSGYRSGWIEAGGMTPLSRTRSDPHRPPARRMDAVVNRARIRLTAREAEVLEQLALGNSYAEIAQALFITENTVKTHLISLYRKLGVEKRSAALRTARNVGLL</sequence>
<dbReference type="PANTHER" id="PTHR44688">
    <property type="entry name" value="DNA-BINDING TRANSCRIPTIONAL ACTIVATOR DEVR_DOSR"/>
    <property type="match status" value="1"/>
</dbReference>
<dbReference type="PANTHER" id="PTHR44688:SF16">
    <property type="entry name" value="DNA-BINDING TRANSCRIPTIONAL ACTIVATOR DEVR_DOSR"/>
    <property type="match status" value="1"/>
</dbReference>
<dbReference type="InterPro" id="IPR011990">
    <property type="entry name" value="TPR-like_helical_dom_sf"/>
</dbReference>
<dbReference type="InterPro" id="IPR027417">
    <property type="entry name" value="P-loop_NTPase"/>
</dbReference>
<dbReference type="InterPro" id="IPR016032">
    <property type="entry name" value="Sig_transdc_resp-reg_C-effctor"/>
</dbReference>
<dbReference type="SMART" id="SM00421">
    <property type="entry name" value="HTH_LUXR"/>
    <property type="match status" value="1"/>
</dbReference>
<feature type="region of interest" description="Disordered" evidence="4">
    <location>
        <begin position="1"/>
        <end position="46"/>
    </location>
</feature>
<dbReference type="AlphaFoldDB" id="A0A542DSQ4"/>